<accession>A0ABS7U117</accession>
<dbReference type="Proteomes" id="UP001139031">
    <property type="component" value="Unassembled WGS sequence"/>
</dbReference>
<comment type="caution">
    <text evidence="3">The sequence shown here is derived from an EMBL/GenBank/DDBJ whole genome shotgun (WGS) entry which is preliminary data.</text>
</comment>
<feature type="compositionally biased region" description="Low complexity" evidence="1">
    <location>
        <begin position="13"/>
        <end position="22"/>
    </location>
</feature>
<evidence type="ECO:0000256" key="2">
    <source>
        <dbReference type="SAM" id="SignalP"/>
    </source>
</evidence>
<feature type="compositionally biased region" description="Pro residues" evidence="1">
    <location>
        <begin position="42"/>
        <end position="61"/>
    </location>
</feature>
<organism evidence="3 4">
    <name type="scientific">Nannocystis pusilla</name>
    <dbReference type="NCBI Taxonomy" id="889268"/>
    <lineage>
        <taxon>Bacteria</taxon>
        <taxon>Pseudomonadati</taxon>
        <taxon>Myxococcota</taxon>
        <taxon>Polyangia</taxon>
        <taxon>Nannocystales</taxon>
        <taxon>Nannocystaceae</taxon>
        <taxon>Nannocystis</taxon>
    </lineage>
</organism>
<evidence type="ECO:0000256" key="1">
    <source>
        <dbReference type="SAM" id="MobiDB-lite"/>
    </source>
</evidence>
<reference evidence="3" key="1">
    <citation type="submission" date="2021-08" db="EMBL/GenBank/DDBJ databases">
        <authorList>
            <person name="Stevens D.C."/>
        </authorList>
    </citation>
    <scope>NUCLEOTIDE SEQUENCE</scope>
    <source>
        <strain evidence="3">DSM 53165</strain>
    </source>
</reference>
<feature type="region of interest" description="Disordered" evidence="1">
    <location>
        <begin position="300"/>
        <end position="334"/>
    </location>
</feature>
<feature type="region of interest" description="Disordered" evidence="1">
    <location>
        <begin position="13"/>
        <end position="101"/>
    </location>
</feature>
<dbReference type="EMBL" id="JAIRAU010000047">
    <property type="protein sequence ID" value="MBZ5714139.1"/>
    <property type="molecule type" value="Genomic_DNA"/>
</dbReference>
<keyword evidence="4" id="KW-1185">Reference proteome</keyword>
<keyword evidence="2" id="KW-0732">Signal</keyword>
<name>A0ABS7U117_9BACT</name>
<evidence type="ECO:0000313" key="4">
    <source>
        <dbReference type="Proteomes" id="UP001139031"/>
    </source>
</evidence>
<feature type="chain" id="PRO_5047213358" evidence="2">
    <location>
        <begin position="19"/>
        <end position="334"/>
    </location>
</feature>
<sequence length="334" mass="36484">MTVRLALAAALGLAPAAASTPAPEGPAAPPASRNTPTAAPEGPAPAPASPPPPAPTRPPPVEAEGNARAEPPGGVPPAGVPKIPSPRSLATYGKGGPVKPISEETLGAVGLTRRRDGTLMYVDPGKRFTAEFNADGTVRFGDRWNRDQHGNKMKGSRAALRQINMAGLGVSGPSEWLVKLQDLMGGPEVDASAKREFLDRTRELRTQMAVEWTMRILTYRLGTLERELFELWSAAGDAAAKRELIFQRWDECDEAYRVTIEGELPEEAVSELDRVRTDTADQARRIIEQFVRRQLPRTGPHAFSRSELTDMNRRRTSRQEFRPYDLQANKRTAP</sequence>
<feature type="signal peptide" evidence="2">
    <location>
        <begin position="1"/>
        <end position="18"/>
    </location>
</feature>
<evidence type="ECO:0000313" key="3">
    <source>
        <dbReference type="EMBL" id="MBZ5714139.1"/>
    </source>
</evidence>
<gene>
    <name evidence="3" type="ORF">K7C98_33315</name>
</gene>
<proteinExistence type="predicted"/>
<feature type="compositionally biased region" description="Basic and acidic residues" evidence="1">
    <location>
        <begin position="307"/>
        <end position="323"/>
    </location>
</feature>
<protein>
    <submittedName>
        <fullName evidence="3">Uncharacterized protein</fullName>
    </submittedName>
</protein>
<dbReference type="RefSeq" id="WP_224196212.1">
    <property type="nucleotide sequence ID" value="NZ_JAIRAU010000047.1"/>
</dbReference>